<proteinExistence type="inferred from homology"/>
<evidence type="ECO:0000313" key="7">
    <source>
        <dbReference type="EMBL" id="OGZ52625.1"/>
    </source>
</evidence>
<dbReference type="SUPFAM" id="SSF53335">
    <property type="entry name" value="S-adenosyl-L-methionine-dependent methyltransferases"/>
    <property type="match status" value="1"/>
</dbReference>
<dbReference type="Proteomes" id="UP000179106">
    <property type="component" value="Unassembled WGS sequence"/>
</dbReference>
<organism evidence="7 8">
    <name type="scientific">Candidatus Ryanbacteria bacterium RIFCSPLOWO2_01_FULL_48_26</name>
    <dbReference type="NCBI Taxonomy" id="1802126"/>
    <lineage>
        <taxon>Bacteria</taxon>
        <taxon>Candidatus Ryaniibacteriota</taxon>
    </lineage>
</organism>
<accession>A0A1G2GQY7</accession>
<comment type="catalytic activity">
    <reaction evidence="6">
        <text>cytidine(1402) in 16S rRNA + S-adenosyl-L-methionine = N(4)-methylcytidine(1402) in 16S rRNA + S-adenosyl-L-homocysteine + H(+)</text>
        <dbReference type="Rhea" id="RHEA:42928"/>
        <dbReference type="Rhea" id="RHEA-COMP:10286"/>
        <dbReference type="Rhea" id="RHEA-COMP:10287"/>
        <dbReference type="ChEBI" id="CHEBI:15378"/>
        <dbReference type="ChEBI" id="CHEBI:57856"/>
        <dbReference type="ChEBI" id="CHEBI:59789"/>
        <dbReference type="ChEBI" id="CHEBI:74506"/>
        <dbReference type="ChEBI" id="CHEBI:82748"/>
        <dbReference type="EC" id="2.1.1.199"/>
    </reaction>
</comment>
<evidence type="ECO:0000256" key="6">
    <source>
        <dbReference type="HAMAP-Rule" id="MF_01007"/>
    </source>
</evidence>
<dbReference type="GO" id="GO:0071424">
    <property type="term" value="F:rRNA (cytosine-N4-)-methyltransferase activity"/>
    <property type="evidence" value="ECO:0007669"/>
    <property type="project" value="UniProtKB-UniRule"/>
</dbReference>
<dbReference type="Pfam" id="PF01795">
    <property type="entry name" value="Methyltransf_5"/>
    <property type="match status" value="1"/>
</dbReference>
<name>A0A1G2GQY7_9BACT</name>
<feature type="binding site" evidence="6">
    <location>
        <position position="107"/>
    </location>
    <ligand>
        <name>S-adenosyl-L-methionine</name>
        <dbReference type="ChEBI" id="CHEBI:59789"/>
    </ligand>
</feature>
<dbReference type="HAMAP" id="MF_01007">
    <property type="entry name" value="16SrRNA_methyltr_H"/>
    <property type="match status" value="1"/>
</dbReference>
<reference evidence="7 8" key="1">
    <citation type="journal article" date="2016" name="Nat. Commun.">
        <title>Thousands of microbial genomes shed light on interconnected biogeochemical processes in an aquifer system.</title>
        <authorList>
            <person name="Anantharaman K."/>
            <person name="Brown C.T."/>
            <person name="Hug L.A."/>
            <person name="Sharon I."/>
            <person name="Castelle C.J."/>
            <person name="Probst A.J."/>
            <person name="Thomas B.C."/>
            <person name="Singh A."/>
            <person name="Wilkins M.J."/>
            <person name="Karaoz U."/>
            <person name="Brodie E.L."/>
            <person name="Williams K.H."/>
            <person name="Hubbard S.S."/>
            <person name="Banfield J.F."/>
        </authorList>
    </citation>
    <scope>NUCLEOTIDE SEQUENCE [LARGE SCALE GENOMIC DNA]</scope>
</reference>
<dbReference type="InterPro" id="IPR002903">
    <property type="entry name" value="RsmH"/>
</dbReference>
<dbReference type="InterPro" id="IPR023397">
    <property type="entry name" value="SAM-dep_MeTrfase_MraW_recog"/>
</dbReference>
<keyword evidence="6" id="KW-0963">Cytoplasm</keyword>
<feature type="binding site" evidence="6">
    <location>
        <position position="100"/>
    </location>
    <ligand>
        <name>S-adenosyl-L-methionine</name>
        <dbReference type="ChEBI" id="CHEBI:59789"/>
    </ligand>
</feature>
<dbReference type="EC" id="2.1.1.199" evidence="6"/>
<dbReference type="GO" id="GO:0070475">
    <property type="term" value="P:rRNA base methylation"/>
    <property type="evidence" value="ECO:0007669"/>
    <property type="project" value="UniProtKB-UniRule"/>
</dbReference>
<dbReference type="AlphaFoldDB" id="A0A1G2GQY7"/>
<feature type="binding site" evidence="6">
    <location>
        <position position="51"/>
    </location>
    <ligand>
        <name>S-adenosyl-L-methionine</name>
        <dbReference type="ChEBI" id="CHEBI:59789"/>
    </ligand>
</feature>
<evidence type="ECO:0000256" key="2">
    <source>
        <dbReference type="ARBA" id="ARBA00022552"/>
    </source>
</evidence>
<dbReference type="PIRSF" id="PIRSF004486">
    <property type="entry name" value="MraW"/>
    <property type="match status" value="1"/>
</dbReference>
<comment type="subcellular location">
    <subcellularLocation>
        <location evidence="6">Cytoplasm</location>
    </subcellularLocation>
</comment>
<keyword evidence="5 6" id="KW-0949">S-adenosyl-L-methionine</keyword>
<dbReference type="SUPFAM" id="SSF81799">
    <property type="entry name" value="Putative methyltransferase TM0872, insert domain"/>
    <property type="match status" value="1"/>
</dbReference>
<comment type="similarity">
    <text evidence="1 6">Belongs to the methyltransferase superfamily. RsmH family.</text>
</comment>
<comment type="caution">
    <text evidence="7">The sequence shown here is derived from an EMBL/GenBank/DDBJ whole genome shotgun (WGS) entry which is preliminary data.</text>
</comment>
<dbReference type="Gene3D" id="3.40.50.150">
    <property type="entry name" value="Vaccinia Virus protein VP39"/>
    <property type="match status" value="1"/>
</dbReference>
<comment type="function">
    <text evidence="6">Specifically methylates the N4 position of cytidine in position 1402 (C1402) of 16S rRNA.</text>
</comment>
<feature type="binding site" evidence="6">
    <location>
        <position position="79"/>
    </location>
    <ligand>
        <name>S-adenosyl-L-methionine</name>
        <dbReference type="ChEBI" id="CHEBI:59789"/>
    </ligand>
</feature>
<evidence type="ECO:0000256" key="3">
    <source>
        <dbReference type="ARBA" id="ARBA00022603"/>
    </source>
</evidence>
<keyword evidence="4 6" id="KW-0808">Transferase</keyword>
<evidence type="ECO:0000256" key="4">
    <source>
        <dbReference type="ARBA" id="ARBA00022679"/>
    </source>
</evidence>
<keyword evidence="2 6" id="KW-0698">rRNA processing</keyword>
<gene>
    <name evidence="6" type="primary">rsmH</name>
    <name evidence="7" type="ORF">A3B25_00305</name>
</gene>
<feature type="binding site" evidence="6">
    <location>
        <begin position="31"/>
        <end position="33"/>
    </location>
    <ligand>
        <name>S-adenosyl-L-methionine</name>
        <dbReference type="ChEBI" id="CHEBI:59789"/>
    </ligand>
</feature>
<dbReference type="PANTHER" id="PTHR11265">
    <property type="entry name" value="S-ADENOSYL-METHYLTRANSFERASE MRAW"/>
    <property type="match status" value="1"/>
</dbReference>
<evidence type="ECO:0000256" key="5">
    <source>
        <dbReference type="ARBA" id="ARBA00022691"/>
    </source>
</evidence>
<evidence type="ECO:0000313" key="8">
    <source>
        <dbReference type="Proteomes" id="UP000179106"/>
    </source>
</evidence>
<dbReference type="InterPro" id="IPR029063">
    <property type="entry name" value="SAM-dependent_MTases_sf"/>
</dbReference>
<dbReference type="STRING" id="1802126.A3B25_00305"/>
<sequence>MSHIPVLLNEVLHYLDPLPGQFIIDGTVNGGGHAEAIIKRIAPGGTFLGIDWDKDILKKTEVKFEHVSDVSVLFENGNYANLPQMLLDSNLPKADGLLLDLGFSSEQLDGSGKGFSFMKDEDLRMTYDESETPVKKILKELSERDLAKIIFAYSGEKFAMRIAKAIKAQEKKKTIETTGELSELIARNVPTSYERGRIHPATRIFQALRIYANHELENVRLVLGRLRDILKPEGRLAIISFHSLEDKIIKQEFRELAKKGMLEIMTKKPIQASDEEISQNPRSRSAKLRAARIVISN</sequence>
<protein>
    <recommendedName>
        <fullName evidence="6">Ribosomal RNA small subunit methyltransferase H</fullName>
        <ecNumber evidence="6">2.1.1.199</ecNumber>
    </recommendedName>
    <alternativeName>
        <fullName evidence="6">16S rRNA m(4)C1402 methyltransferase</fullName>
    </alternativeName>
    <alternativeName>
        <fullName evidence="6">rRNA (cytosine-N(4)-)-methyltransferase RsmH</fullName>
    </alternativeName>
</protein>
<dbReference type="EMBL" id="MHNW01000042">
    <property type="protein sequence ID" value="OGZ52625.1"/>
    <property type="molecule type" value="Genomic_DNA"/>
</dbReference>
<dbReference type="GO" id="GO:0005737">
    <property type="term" value="C:cytoplasm"/>
    <property type="evidence" value="ECO:0007669"/>
    <property type="project" value="UniProtKB-SubCell"/>
</dbReference>
<keyword evidence="3 6" id="KW-0489">Methyltransferase</keyword>
<dbReference type="NCBIfam" id="TIGR00006">
    <property type="entry name" value="16S rRNA (cytosine(1402)-N(4))-methyltransferase RsmH"/>
    <property type="match status" value="1"/>
</dbReference>
<dbReference type="PANTHER" id="PTHR11265:SF0">
    <property type="entry name" value="12S RRNA N4-METHYLCYTIDINE METHYLTRANSFERASE"/>
    <property type="match status" value="1"/>
</dbReference>
<evidence type="ECO:0000256" key="1">
    <source>
        <dbReference type="ARBA" id="ARBA00010396"/>
    </source>
</evidence>
<dbReference type="Gene3D" id="1.10.150.170">
    <property type="entry name" value="Putative methyltransferase TM0872, insert domain"/>
    <property type="match status" value="1"/>
</dbReference>